<dbReference type="EMBL" id="JAUDDZ010000005">
    <property type="protein sequence ID" value="MDM8274890.1"/>
    <property type="molecule type" value="Genomic_DNA"/>
</dbReference>
<reference evidence="7 8" key="2">
    <citation type="submission" date="2023-06" db="EMBL/GenBank/DDBJ databases">
        <authorList>
            <person name="Zeman M."/>
            <person name="Kubasova T."/>
            <person name="Jahodarova E."/>
            <person name="Nykrynova M."/>
            <person name="Rychlik I."/>
        </authorList>
    </citation>
    <scope>NUCLEOTIDE SEQUENCE [LARGE SCALE GENOMIC DNA]</scope>
    <source>
        <strain evidence="7 8">154_Feed</strain>
    </source>
</reference>
<evidence type="ECO:0000256" key="3">
    <source>
        <dbReference type="ARBA" id="ARBA00023027"/>
    </source>
</evidence>
<dbReference type="InterPro" id="IPR006139">
    <property type="entry name" value="D-isomer_2_OHA_DH_cat_dom"/>
</dbReference>
<comment type="similarity">
    <text evidence="1 4">Belongs to the D-isomer specific 2-hydroxyacid dehydrogenase family.</text>
</comment>
<keyword evidence="2 4" id="KW-0560">Oxidoreductase</keyword>
<keyword evidence="3" id="KW-0520">NAD</keyword>
<evidence type="ECO:0000256" key="2">
    <source>
        <dbReference type="ARBA" id="ARBA00023002"/>
    </source>
</evidence>
<evidence type="ECO:0000256" key="1">
    <source>
        <dbReference type="ARBA" id="ARBA00005854"/>
    </source>
</evidence>
<evidence type="ECO:0000313" key="7">
    <source>
        <dbReference type="EMBL" id="MDM8274890.1"/>
    </source>
</evidence>
<dbReference type="InterPro" id="IPR058205">
    <property type="entry name" value="D-LDH-like"/>
</dbReference>
<organism evidence="7 8">
    <name type="scientific">Enorma phocaeensis</name>
    <dbReference type="NCBI Taxonomy" id="1871019"/>
    <lineage>
        <taxon>Bacteria</taxon>
        <taxon>Bacillati</taxon>
        <taxon>Actinomycetota</taxon>
        <taxon>Coriobacteriia</taxon>
        <taxon>Coriobacteriales</taxon>
        <taxon>Coriobacteriaceae</taxon>
        <taxon>Enorma</taxon>
    </lineage>
</organism>
<dbReference type="PROSITE" id="PS00671">
    <property type="entry name" value="D_2_HYDROXYACID_DH_3"/>
    <property type="match status" value="1"/>
</dbReference>
<keyword evidence="8" id="KW-1185">Reference proteome</keyword>
<evidence type="ECO:0000256" key="4">
    <source>
        <dbReference type="RuleBase" id="RU003719"/>
    </source>
</evidence>
<dbReference type="InterPro" id="IPR029753">
    <property type="entry name" value="D-isomer_DH_CS"/>
</dbReference>
<dbReference type="SUPFAM" id="SSF51735">
    <property type="entry name" value="NAD(P)-binding Rossmann-fold domains"/>
    <property type="match status" value="1"/>
</dbReference>
<reference evidence="8" key="1">
    <citation type="submission" date="2023-06" db="EMBL/GenBank/DDBJ databases">
        <title>Identification and characterization of horizontal gene transfer across gut microbiota members of farm animals based on homology search.</title>
        <authorList>
            <person name="Zeman M."/>
            <person name="Kubasova T."/>
            <person name="Jahodarova E."/>
            <person name="Nykrynova M."/>
            <person name="Rychlik I."/>
        </authorList>
    </citation>
    <scope>NUCLEOTIDE SEQUENCE [LARGE SCALE GENOMIC DNA]</scope>
    <source>
        <strain evidence="8">154_Feed</strain>
    </source>
</reference>
<dbReference type="RefSeq" id="WP_289544996.1">
    <property type="nucleotide sequence ID" value="NZ_JAUDDZ010000005.1"/>
</dbReference>
<dbReference type="InterPro" id="IPR036291">
    <property type="entry name" value="NAD(P)-bd_dom_sf"/>
</dbReference>
<dbReference type="Pfam" id="PF02826">
    <property type="entry name" value="2-Hacid_dh_C"/>
    <property type="match status" value="1"/>
</dbReference>
<dbReference type="CDD" id="cd12185">
    <property type="entry name" value="HGDH_LDH_like"/>
    <property type="match status" value="1"/>
</dbReference>
<dbReference type="Pfam" id="PF00389">
    <property type="entry name" value="2-Hacid_dh"/>
    <property type="match status" value="1"/>
</dbReference>
<dbReference type="InterPro" id="IPR029752">
    <property type="entry name" value="D-isomer_DH_CS1"/>
</dbReference>
<accession>A0ABT7V8R5</accession>
<feature type="domain" description="D-isomer specific 2-hydroxyacid dehydrogenase catalytic" evidence="5">
    <location>
        <begin position="33"/>
        <end position="326"/>
    </location>
</feature>
<evidence type="ECO:0000259" key="6">
    <source>
        <dbReference type="Pfam" id="PF02826"/>
    </source>
</evidence>
<gene>
    <name evidence="7" type="ORF">QUW28_05170</name>
</gene>
<dbReference type="PANTHER" id="PTHR43026:SF1">
    <property type="entry name" value="2-HYDROXYACID DEHYDROGENASE HOMOLOG 1-RELATED"/>
    <property type="match status" value="1"/>
</dbReference>
<name>A0ABT7V8R5_9ACTN</name>
<dbReference type="PANTHER" id="PTHR43026">
    <property type="entry name" value="2-HYDROXYACID DEHYDROGENASE HOMOLOG 1-RELATED"/>
    <property type="match status" value="1"/>
</dbReference>
<comment type="caution">
    <text evidence="7">The sequence shown here is derived from an EMBL/GenBank/DDBJ whole genome shotgun (WGS) entry which is preliminary data.</text>
</comment>
<feature type="domain" description="D-isomer specific 2-hydroxyacid dehydrogenase NAD-binding" evidence="6">
    <location>
        <begin position="109"/>
        <end position="295"/>
    </location>
</feature>
<dbReference type="SUPFAM" id="SSF52283">
    <property type="entry name" value="Formate/glycerate dehydrogenase catalytic domain-like"/>
    <property type="match status" value="1"/>
</dbReference>
<dbReference type="PROSITE" id="PS00065">
    <property type="entry name" value="D_2_HYDROXYACID_DH_1"/>
    <property type="match status" value="1"/>
</dbReference>
<proteinExistence type="inferred from homology"/>
<evidence type="ECO:0000313" key="8">
    <source>
        <dbReference type="Proteomes" id="UP001529421"/>
    </source>
</evidence>
<sequence length="327" mass="35739">MKIFAFALRPFDELVVLDRLSRELGFEYGWTPDYPTLDNVELAAGADMLNIITNPMTPPLLDAYHRLGIKGIATRSIGYDHVDVAYAHGLGMRVAHAAYPPEGVADYTVMLILMALRKVKLVFRHAAAQDFGLEGKMGRDLASCTVGVVGTGAIGSRVARVLAGFGCSLLAFDPYPRDDLRGLVEYVDLDELLASSDVVTLHAPGLAENHHMIARRELALMREGSVLVNAARGSLVDTAALIDAIESGHLGGAALDTIEHEANLYYRDKSLEALPNRDRAMLEAFPNVIVSPHMAFYTETDVEHMVRSTTEALIAFSRSEDTPFEVR</sequence>
<dbReference type="Proteomes" id="UP001529421">
    <property type="component" value="Unassembled WGS sequence"/>
</dbReference>
<dbReference type="InterPro" id="IPR006140">
    <property type="entry name" value="D-isomer_DH_NAD-bd"/>
</dbReference>
<evidence type="ECO:0000259" key="5">
    <source>
        <dbReference type="Pfam" id="PF00389"/>
    </source>
</evidence>
<dbReference type="Gene3D" id="3.40.50.720">
    <property type="entry name" value="NAD(P)-binding Rossmann-like Domain"/>
    <property type="match status" value="2"/>
</dbReference>
<protein>
    <submittedName>
        <fullName evidence="7">D-isomer specific 2-hydroxyacid dehydrogenase family protein</fullName>
    </submittedName>
</protein>